<dbReference type="EMBL" id="JBIMZQ010000001">
    <property type="protein sequence ID" value="KAL3674685.1"/>
    <property type="molecule type" value="Genomic_DNA"/>
</dbReference>
<dbReference type="Proteomes" id="UP001632037">
    <property type="component" value="Unassembled WGS sequence"/>
</dbReference>
<sequence length="155" mass="16381">MTALDQWWYNLRQGQVGLESTPQTNPDNSVEATSGGDASDEPAGDGGVSGGGQLDSTDAVVSGTSPADGAKTLNIKLTGNIRRVGRPKLNRALEKEKGRAALKSYNRGIKLRGLFRDMDICDIVASCMEINPFVIQGRSLRPLSSFSVVEGGSAL</sequence>
<dbReference type="AlphaFoldDB" id="A0ABD3G685"/>
<feature type="region of interest" description="Disordered" evidence="1">
    <location>
        <begin position="15"/>
        <end position="69"/>
    </location>
</feature>
<protein>
    <submittedName>
        <fullName evidence="2">Uncharacterized protein</fullName>
    </submittedName>
</protein>
<evidence type="ECO:0000313" key="2">
    <source>
        <dbReference type="EMBL" id="KAL3674685.1"/>
    </source>
</evidence>
<reference evidence="2 3" key="1">
    <citation type="submission" date="2024-09" db="EMBL/GenBank/DDBJ databases">
        <title>Genome sequencing and assembly of Phytophthora oleae, isolate VK10A, causative agent of rot of olive drupes.</title>
        <authorList>
            <person name="Conti Taguali S."/>
            <person name="Riolo M."/>
            <person name="La Spada F."/>
            <person name="Cacciola S.O."/>
            <person name="Dionisio G."/>
        </authorList>
    </citation>
    <scope>NUCLEOTIDE SEQUENCE [LARGE SCALE GENOMIC DNA]</scope>
    <source>
        <strain evidence="2 3">VK10A</strain>
    </source>
</reference>
<feature type="compositionally biased region" description="Gly residues" evidence="1">
    <location>
        <begin position="44"/>
        <end position="53"/>
    </location>
</feature>
<gene>
    <name evidence="2" type="ORF">V7S43_000625</name>
</gene>
<evidence type="ECO:0000256" key="1">
    <source>
        <dbReference type="SAM" id="MobiDB-lite"/>
    </source>
</evidence>
<evidence type="ECO:0000313" key="3">
    <source>
        <dbReference type="Proteomes" id="UP001632037"/>
    </source>
</evidence>
<keyword evidence="3" id="KW-1185">Reference proteome</keyword>
<proteinExistence type="predicted"/>
<name>A0ABD3G685_9STRA</name>
<feature type="compositionally biased region" description="Polar residues" evidence="1">
    <location>
        <begin position="18"/>
        <end position="32"/>
    </location>
</feature>
<accession>A0ABD3G685</accession>
<comment type="caution">
    <text evidence="2">The sequence shown here is derived from an EMBL/GenBank/DDBJ whole genome shotgun (WGS) entry which is preliminary data.</text>
</comment>
<organism evidence="2 3">
    <name type="scientific">Phytophthora oleae</name>
    <dbReference type="NCBI Taxonomy" id="2107226"/>
    <lineage>
        <taxon>Eukaryota</taxon>
        <taxon>Sar</taxon>
        <taxon>Stramenopiles</taxon>
        <taxon>Oomycota</taxon>
        <taxon>Peronosporomycetes</taxon>
        <taxon>Peronosporales</taxon>
        <taxon>Peronosporaceae</taxon>
        <taxon>Phytophthora</taxon>
    </lineage>
</organism>